<evidence type="ECO:0000313" key="2">
    <source>
        <dbReference type="Proteomes" id="UP001190700"/>
    </source>
</evidence>
<evidence type="ECO:0000313" key="1">
    <source>
        <dbReference type="EMBL" id="KAK3234100.1"/>
    </source>
</evidence>
<protein>
    <submittedName>
        <fullName evidence="1">Uncharacterized protein</fullName>
    </submittedName>
</protein>
<accession>A0AAE0EPJ5</accession>
<organism evidence="1 2">
    <name type="scientific">Cymbomonas tetramitiformis</name>
    <dbReference type="NCBI Taxonomy" id="36881"/>
    <lineage>
        <taxon>Eukaryota</taxon>
        <taxon>Viridiplantae</taxon>
        <taxon>Chlorophyta</taxon>
        <taxon>Pyramimonadophyceae</taxon>
        <taxon>Pyramimonadales</taxon>
        <taxon>Pyramimonadaceae</taxon>
        <taxon>Cymbomonas</taxon>
    </lineage>
</organism>
<keyword evidence="2" id="KW-1185">Reference proteome</keyword>
<reference evidence="1 2" key="1">
    <citation type="journal article" date="2015" name="Genome Biol. Evol.">
        <title>Comparative Genomics of a Bacterivorous Green Alga Reveals Evolutionary Causalities and Consequences of Phago-Mixotrophic Mode of Nutrition.</title>
        <authorList>
            <person name="Burns J.A."/>
            <person name="Paasch A."/>
            <person name="Narechania A."/>
            <person name="Kim E."/>
        </authorList>
    </citation>
    <scope>NUCLEOTIDE SEQUENCE [LARGE SCALE GENOMIC DNA]</scope>
    <source>
        <strain evidence="1 2">PLY_AMNH</strain>
    </source>
</reference>
<dbReference type="EMBL" id="LGRX02035557">
    <property type="protein sequence ID" value="KAK3234100.1"/>
    <property type="molecule type" value="Genomic_DNA"/>
</dbReference>
<proteinExistence type="predicted"/>
<dbReference type="AlphaFoldDB" id="A0AAE0EPJ5"/>
<dbReference type="Proteomes" id="UP001190700">
    <property type="component" value="Unassembled WGS sequence"/>
</dbReference>
<sequence length="92" mass="10153">MSRQPVDQPEPVDLAEMVPAPVEPVLEPVKPEREPVEPVLVPARALIQLLAPVHLVNRSPILREECSALFCQALLVLFPSLMAPLPARKLVH</sequence>
<comment type="caution">
    <text evidence="1">The sequence shown here is derived from an EMBL/GenBank/DDBJ whole genome shotgun (WGS) entry which is preliminary data.</text>
</comment>
<name>A0AAE0EPJ5_9CHLO</name>
<gene>
    <name evidence="1" type="ORF">CYMTET_55637</name>
</gene>